<dbReference type="EMBL" id="CP104013">
    <property type="protein sequence ID" value="UYP44128.1"/>
    <property type="molecule type" value="Genomic_DNA"/>
</dbReference>
<dbReference type="Proteomes" id="UP001208689">
    <property type="component" value="Chromosome"/>
</dbReference>
<evidence type="ECO:0000256" key="1">
    <source>
        <dbReference type="SAM" id="MobiDB-lite"/>
    </source>
</evidence>
<keyword evidence="3" id="KW-1185">Reference proteome</keyword>
<organism evidence="2 3">
    <name type="scientific">Candidatus Lokiarchaeum ossiferum</name>
    <dbReference type="NCBI Taxonomy" id="2951803"/>
    <lineage>
        <taxon>Archaea</taxon>
        <taxon>Promethearchaeati</taxon>
        <taxon>Promethearchaeota</taxon>
        <taxon>Promethearchaeia</taxon>
        <taxon>Promethearchaeales</taxon>
        <taxon>Promethearchaeaceae</taxon>
        <taxon>Candidatus Lokiarchaeum</taxon>
    </lineage>
</organism>
<protein>
    <recommendedName>
        <fullName evidence="4">VWA domain-containing protein</fullName>
    </recommendedName>
</protein>
<name>A0ABY6HKT9_9ARCH</name>
<feature type="compositionally biased region" description="Acidic residues" evidence="1">
    <location>
        <begin position="321"/>
        <end position="338"/>
    </location>
</feature>
<feature type="compositionally biased region" description="Acidic residues" evidence="1">
    <location>
        <begin position="300"/>
        <end position="314"/>
    </location>
</feature>
<feature type="region of interest" description="Disordered" evidence="1">
    <location>
        <begin position="297"/>
        <end position="426"/>
    </location>
</feature>
<evidence type="ECO:0000313" key="3">
    <source>
        <dbReference type="Proteomes" id="UP001208689"/>
    </source>
</evidence>
<dbReference type="CDD" id="cd00029">
    <property type="entry name" value="C1"/>
    <property type="match status" value="1"/>
</dbReference>
<accession>A0ABY6HKT9</accession>
<reference evidence="2" key="1">
    <citation type="submission" date="2022-09" db="EMBL/GenBank/DDBJ databases">
        <title>Actin cytoskeleton and complex cell architecture in an #Asgard archaeon.</title>
        <authorList>
            <person name="Ponce Toledo R.I."/>
            <person name="Schleper C."/>
            <person name="Rodrigues Oliveira T."/>
            <person name="Wollweber F."/>
            <person name="Xu J."/>
            <person name="Rittmann S."/>
            <person name="Klingl A."/>
            <person name="Pilhofer M."/>
        </authorList>
    </citation>
    <scope>NUCLEOTIDE SEQUENCE</scope>
    <source>
        <strain evidence="2">B-35</strain>
    </source>
</reference>
<evidence type="ECO:0000313" key="2">
    <source>
        <dbReference type="EMBL" id="UYP44128.1"/>
    </source>
</evidence>
<sequence>MTATNQESIVFYLDLATKILGKKDMVKSIQSFLEEKLKKNPDTSFSAFYFKEGNEPFLSEEVSNIKDLTKIINNDWKTREQSESNFENGLFYCLSFLASKAAISSGSFRVICISDLPSKKGSEYAEALMALVETVRTFPTFIDIIRVGKSEMYPDDVKLRIVSTLTSGGLFYASDSKEFKLTFVGLAKNKTLPDLRVEGGQEIDQDKKTYYENLAKALVQGQIGKEKCSLCSKKTCDYCNEKDDIYKCSQCGTFYHECCAALYSWKFNMGLKHIFRCITCGAILKLEESLVYEINGETMPDQEELPTIEEESDEEKWTPEAEPEEIIEEPIVEPEDTSVSESVASEEQKPSEDSSDSKVEMRPGLFGPRPVPKRRSGSKPTEIESTETKPKETEAAIPKASKAEKAISARKSLAERRRKNRSGNGTIRICRVCSTRLKPNDRRCPKCGSPAY</sequence>
<feature type="compositionally biased region" description="Basic and acidic residues" evidence="1">
    <location>
        <begin position="401"/>
        <end position="415"/>
    </location>
</feature>
<proteinExistence type="predicted"/>
<evidence type="ECO:0008006" key="4">
    <source>
        <dbReference type="Google" id="ProtNLM"/>
    </source>
</evidence>
<feature type="compositionally biased region" description="Basic and acidic residues" evidence="1">
    <location>
        <begin position="346"/>
        <end position="361"/>
    </location>
</feature>
<gene>
    <name evidence="2" type="ORF">NEF87_000413</name>
</gene>